<dbReference type="EMBL" id="AP026978">
    <property type="protein sequence ID" value="BDT99128.1"/>
    <property type="molecule type" value="Genomic_DNA"/>
</dbReference>
<organism evidence="2 3">
    <name type="scientific">Nocardia sputorum</name>
    <dbReference type="NCBI Taxonomy" id="2984338"/>
    <lineage>
        <taxon>Bacteria</taxon>
        <taxon>Bacillati</taxon>
        <taxon>Actinomycetota</taxon>
        <taxon>Actinomycetes</taxon>
        <taxon>Mycobacteriales</taxon>
        <taxon>Nocardiaceae</taxon>
        <taxon>Nocardia</taxon>
    </lineage>
</organism>
<feature type="region of interest" description="Disordered" evidence="1">
    <location>
        <begin position="1"/>
        <end position="23"/>
    </location>
</feature>
<evidence type="ECO:0000313" key="3">
    <source>
        <dbReference type="Proteomes" id="UP001317870"/>
    </source>
</evidence>
<dbReference type="InterPro" id="IPR018655">
    <property type="entry name" value="DUF2086"/>
</dbReference>
<dbReference type="RefSeq" id="WP_281879227.1">
    <property type="nucleotide sequence ID" value="NZ_AP026978.1"/>
</dbReference>
<accession>A0ABM8CW56</accession>
<dbReference type="Proteomes" id="UP001317870">
    <property type="component" value="Chromosome"/>
</dbReference>
<keyword evidence="3" id="KW-1185">Reference proteome</keyword>
<reference evidence="2 3" key="1">
    <citation type="submission" date="2022-11" db="EMBL/GenBank/DDBJ databases">
        <title>Genome Sequencing of Nocardia sp. ON39_IFM12276 and assembly.</title>
        <authorList>
            <person name="Shimojima M."/>
            <person name="Toyokawa M."/>
            <person name="Uesaka K."/>
        </authorList>
    </citation>
    <scope>NUCLEOTIDE SEQUENCE [LARGE SCALE GENOMIC DNA]</scope>
    <source>
        <strain evidence="2 3">IFM 12276</strain>
    </source>
</reference>
<gene>
    <name evidence="2" type="ORF">IFM12276_21570</name>
</gene>
<evidence type="ECO:0000313" key="2">
    <source>
        <dbReference type="EMBL" id="BDT99128.1"/>
    </source>
</evidence>
<proteinExistence type="predicted"/>
<dbReference type="Pfam" id="PF09859">
    <property type="entry name" value="Oxygenase-NA"/>
    <property type="match status" value="1"/>
</dbReference>
<protein>
    <submittedName>
        <fullName evidence="2">Prolyl 4-hydroxylase</fullName>
    </submittedName>
</protein>
<evidence type="ECO:0000256" key="1">
    <source>
        <dbReference type="SAM" id="MobiDB-lite"/>
    </source>
</evidence>
<sequence length="260" mass="28823">MSEEGIGAVRDAHPAAPIPGGTRTAASLADRVDDQPWQALLEEVDAHGCAATGPILTPGECAEFTALWDDRTRFRSTVDMARYRFGEGTYRYFADPVPESITILRACFYRKLLPLARSWAERLGDPAPWPDEFADWLAACHAAGQTEPTPLLLRYNAGDWNALHRDLYGELVFPMQVVIGLDRPGVDYIGGEFVLVEQRPRAQSKATVSVLERGHALIFTTRDRPARSSRGWSRAPIRHGVSRVRGGLRHTLGLVLHDAR</sequence>
<name>A0ABM8CW56_9NOCA</name>